<proteinExistence type="predicted"/>
<keyword evidence="1" id="KW-1185">Reference proteome</keyword>
<dbReference type="WBParaSite" id="PDA_v2.g9785.t1">
    <property type="protein sequence ID" value="PDA_v2.g9785.t1"/>
    <property type="gene ID" value="PDA_v2.g9785"/>
</dbReference>
<accession>A0A914QZI9</accession>
<dbReference type="Proteomes" id="UP000887578">
    <property type="component" value="Unplaced"/>
</dbReference>
<sequence length="188" mass="19769">MRTPGLPGEPIGLPATTTIDPCPIPPNTAMLFVANDVAIIDGQYGMTAPLQSCATATGRNEWFNGMTQNNPQLPMPAAGAAGNFDRTNCANPCLCDAAGGCYKPENPADPTDFQQPILTFYPHCDTTCYIAVIMQGDGQLTPVAPTAGPPFLSENQIDPVTFDPKDVNDPSYMRAKSVSCGGCPIVTT</sequence>
<reference evidence="2" key="1">
    <citation type="submission" date="2022-11" db="UniProtKB">
        <authorList>
            <consortium name="WormBaseParasite"/>
        </authorList>
    </citation>
    <scope>IDENTIFICATION</scope>
</reference>
<organism evidence="1 2">
    <name type="scientific">Panagrolaimus davidi</name>
    <dbReference type="NCBI Taxonomy" id="227884"/>
    <lineage>
        <taxon>Eukaryota</taxon>
        <taxon>Metazoa</taxon>
        <taxon>Ecdysozoa</taxon>
        <taxon>Nematoda</taxon>
        <taxon>Chromadorea</taxon>
        <taxon>Rhabditida</taxon>
        <taxon>Tylenchina</taxon>
        <taxon>Panagrolaimomorpha</taxon>
        <taxon>Panagrolaimoidea</taxon>
        <taxon>Panagrolaimidae</taxon>
        <taxon>Panagrolaimus</taxon>
    </lineage>
</organism>
<name>A0A914QZI9_9BILA</name>
<protein>
    <submittedName>
        <fullName evidence="2">Uncharacterized protein</fullName>
    </submittedName>
</protein>
<dbReference type="AlphaFoldDB" id="A0A914QZI9"/>
<evidence type="ECO:0000313" key="2">
    <source>
        <dbReference type="WBParaSite" id="PDA_v2.g9785.t1"/>
    </source>
</evidence>
<evidence type="ECO:0000313" key="1">
    <source>
        <dbReference type="Proteomes" id="UP000887578"/>
    </source>
</evidence>